<dbReference type="EMBL" id="CP000745">
    <property type="protein sequence ID" value="ABR66238.1"/>
    <property type="molecule type" value="Genomic_DNA"/>
</dbReference>
<dbReference type="eggNOG" id="arCOG06592">
    <property type="taxonomic scope" value="Archaea"/>
</dbReference>
<evidence type="ECO:0000256" key="1">
    <source>
        <dbReference type="SAM" id="Phobius"/>
    </source>
</evidence>
<keyword evidence="1" id="KW-1133">Transmembrane helix</keyword>
<protein>
    <submittedName>
        <fullName evidence="2">Uncharacterized protein</fullName>
    </submittedName>
</protein>
<dbReference type="KEGG" id="mmz:MmarC7_1172"/>
<gene>
    <name evidence="2" type="ordered locus">MmarC7_1172</name>
</gene>
<sequence length="96" mass="10612">MGIIRGIVLSITEIFELIVNLYSLLFEQVFGHCGVYYPLFVSGIVSISVFFIFRGPNKSIIALIITALIIMAFSVTPYACKLVALVLVAVFSVFFL</sequence>
<dbReference type="STRING" id="426368.MmarC7_1172"/>
<proteinExistence type="predicted"/>
<feature type="transmembrane region" description="Helical" evidence="1">
    <location>
        <begin position="60"/>
        <end position="93"/>
    </location>
</feature>
<name>A6VIG2_METM7</name>
<keyword evidence="1" id="KW-0472">Membrane</keyword>
<feature type="transmembrane region" description="Helical" evidence="1">
    <location>
        <begin position="35"/>
        <end position="53"/>
    </location>
</feature>
<accession>A6VIG2</accession>
<dbReference type="HOGENOM" id="CLU_2379430_0_0_2"/>
<reference evidence="2" key="1">
    <citation type="submission" date="2007-06" db="EMBL/GenBank/DDBJ databases">
        <title>Complete sequence of Methanococcus maripaludis C7.</title>
        <authorList>
            <consortium name="US DOE Joint Genome Institute"/>
            <person name="Copeland A."/>
            <person name="Lucas S."/>
            <person name="Lapidus A."/>
            <person name="Barry K."/>
            <person name="Glavina del Rio T."/>
            <person name="Dalin E."/>
            <person name="Tice H."/>
            <person name="Pitluck S."/>
            <person name="Clum A."/>
            <person name="Schmutz J."/>
            <person name="Larimer F."/>
            <person name="Land M."/>
            <person name="Hauser L."/>
            <person name="Kyrpides N."/>
            <person name="Anderson I."/>
            <person name="Sieprawska-Lupa M."/>
            <person name="Whitman W.B."/>
            <person name="Richardson P."/>
        </authorList>
    </citation>
    <scope>NUCLEOTIDE SEQUENCE [LARGE SCALE GENOMIC DNA]</scope>
    <source>
        <strain evidence="2">C7</strain>
    </source>
</reference>
<dbReference type="AlphaFoldDB" id="A6VIG2"/>
<organism evidence="2">
    <name type="scientific">Methanococcus maripaludis (strain C7 / ATCC BAA-1331)</name>
    <dbReference type="NCBI Taxonomy" id="426368"/>
    <lineage>
        <taxon>Archaea</taxon>
        <taxon>Methanobacteriati</taxon>
        <taxon>Methanobacteriota</taxon>
        <taxon>Methanomada group</taxon>
        <taxon>Methanococci</taxon>
        <taxon>Methanococcales</taxon>
        <taxon>Methanococcaceae</taxon>
        <taxon>Methanococcus</taxon>
    </lineage>
</organism>
<keyword evidence="1" id="KW-0812">Transmembrane</keyword>
<evidence type="ECO:0000313" key="2">
    <source>
        <dbReference type="EMBL" id="ABR66238.1"/>
    </source>
</evidence>
<feature type="transmembrane region" description="Helical" evidence="1">
    <location>
        <begin position="7"/>
        <end position="23"/>
    </location>
</feature>